<protein>
    <submittedName>
        <fullName evidence="1">Uncharacterized protein</fullName>
    </submittedName>
</protein>
<gene>
    <name evidence="1" type="ORF">M9Y10_021161</name>
</gene>
<dbReference type="EMBL" id="JAPFFF010000031">
    <property type="protein sequence ID" value="KAK8844988.1"/>
    <property type="molecule type" value="Genomic_DNA"/>
</dbReference>
<proteinExistence type="predicted"/>
<organism evidence="1 2">
    <name type="scientific">Tritrichomonas musculus</name>
    <dbReference type="NCBI Taxonomy" id="1915356"/>
    <lineage>
        <taxon>Eukaryota</taxon>
        <taxon>Metamonada</taxon>
        <taxon>Parabasalia</taxon>
        <taxon>Tritrichomonadida</taxon>
        <taxon>Tritrichomonadidae</taxon>
        <taxon>Tritrichomonas</taxon>
    </lineage>
</organism>
<accession>A0ABR2HD55</accession>
<sequence>MKCFHEQFEEFHSKFSSERSLIVALSSIKSKTTKQLNEEYSNYINSQALLSRLHYISHAFRDFTLDYLQYPLKGIKPVSVSAAMKLFKKTNDKDRYSFVIFFLKERPTVLAQIVYFSLLTPFNDSLSSALKSIKPFTEDDLMYFCFSTFPAMYNYFSTQYDQISGISFITSIFNLHLSLHGPNFGKSHKFLSYLVSSFFLSTNPGMFFEVSLKPLLRKYNQEISSIKYTYKKNGNLLLRMDYWEYCLIFAFNLLEEMCKNIPLLPTAARYLITEISKIKTEGFPFSEFFIFESMFCNYLENMLLSNNVTILRDICNIFRYHYPYGIVKTSAHTILKIITQKKDFFSMLALPSRIEKFKLSKPIIPENDPMTKAISHCEKYALFTTRDFYLIRNSIGIFLEFSDESKVSELLNAYNSLNEPNLIDENQFFKIDPWDNGSAKSKGGNPSEKIDLNATKAFDEVVDSLSTISCQKMQFKTVNELSSQTLTYCSTMLTNMQKIRIANMASDFKEKGEGMKNALSLVQTNKNALTKTSDDLFSSIFMLNSETKRNDDQILNLLSLLIKWKILPLMNELFPFDFNFNSRDIFAAADSKNSLSPVFKAIEIHINPLQLPKKHDELIKKSLIMMYLDQIDRMYDYQKHSVTAILTSMMRRYVQNMPDKIFKSGKLSKNIAQKAIDLFKAINSSSPPSSNIHYVLCAMDLLKNFSNNDICDLILRPQNSSVFGFYNFLRTYVNDKKLQSLIFTDQECLYIQRFIVICIEIRTRVLV</sequence>
<reference evidence="1 2" key="1">
    <citation type="submission" date="2024-04" db="EMBL/GenBank/DDBJ databases">
        <title>Tritrichomonas musculus Genome.</title>
        <authorList>
            <person name="Alves-Ferreira E."/>
            <person name="Grigg M."/>
            <person name="Lorenzi H."/>
            <person name="Galac M."/>
        </authorList>
    </citation>
    <scope>NUCLEOTIDE SEQUENCE [LARGE SCALE GENOMIC DNA]</scope>
    <source>
        <strain evidence="1 2">EAF2021</strain>
    </source>
</reference>
<keyword evidence="2" id="KW-1185">Reference proteome</keyword>
<evidence type="ECO:0000313" key="1">
    <source>
        <dbReference type="EMBL" id="KAK8844988.1"/>
    </source>
</evidence>
<comment type="caution">
    <text evidence="1">The sequence shown here is derived from an EMBL/GenBank/DDBJ whole genome shotgun (WGS) entry which is preliminary data.</text>
</comment>
<evidence type="ECO:0000313" key="2">
    <source>
        <dbReference type="Proteomes" id="UP001470230"/>
    </source>
</evidence>
<dbReference type="Proteomes" id="UP001470230">
    <property type="component" value="Unassembled WGS sequence"/>
</dbReference>
<name>A0ABR2HD55_9EUKA</name>